<comment type="caution">
    <text evidence="1">The sequence shown here is derived from an EMBL/GenBank/DDBJ whole genome shotgun (WGS) entry which is preliminary data.</text>
</comment>
<sequence>HNFEARRLDKAIRKNVTIDWMIREIEFYRICMGCCFNLTSNYR</sequence>
<proteinExistence type="predicted"/>
<evidence type="ECO:0000313" key="1">
    <source>
        <dbReference type="EMBL" id="GAF96170.1"/>
    </source>
</evidence>
<protein>
    <submittedName>
        <fullName evidence="1">Uncharacterized protein</fullName>
    </submittedName>
</protein>
<dbReference type="AlphaFoldDB" id="X0V696"/>
<reference evidence="1" key="1">
    <citation type="journal article" date="2014" name="Front. Microbiol.">
        <title>High frequency of phylogenetically diverse reductive dehalogenase-homologous genes in deep subseafloor sedimentary metagenomes.</title>
        <authorList>
            <person name="Kawai M."/>
            <person name="Futagami T."/>
            <person name="Toyoda A."/>
            <person name="Takaki Y."/>
            <person name="Nishi S."/>
            <person name="Hori S."/>
            <person name="Arai W."/>
            <person name="Tsubouchi T."/>
            <person name="Morono Y."/>
            <person name="Uchiyama I."/>
            <person name="Ito T."/>
            <person name="Fujiyama A."/>
            <person name="Inagaki F."/>
            <person name="Takami H."/>
        </authorList>
    </citation>
    <scope>NUCLEOTIDE SEQUENCE</scope>
    <source>
        <strain evidence="1">Expedition CK06-06</strain>
    </source>
</reference>
<name>X0V696_9ZZZZ</name>
<organism evidence="1">
    <name type="scientific">marine sediment metagenome</name>
    <dbReference type="NCBI Taxonomy" id="412755"/>
    <lineage>
        <taxon>unclassified sequences</taxon>
        <taxon>metagenomes</taxon>
        <taxon>ecological metagenomes</taxon>
    </lineage>
</organism>
<dbReference type="EMBL" id="BARS01012015">
    <property type="protein sequence ID" value="GAF96170.1"/>
    <property type="molecule type" value="Genomic_DNA"/>
</dbReference>
<accession>X0V696</accession>
<gene>
    <name evidence="1" type="ORF">S01H1_21608</name>
</gene>
<feature type="non-terminal residue" evidence="1">
    <location>
        <position position="1"/>
    </location>
</feature>